<dbReference type="PROSITE" id="PS50928">
    <property type="entry name" value="ABC_TM1"/>
    <property type="match status" value="1"/>
</dbReference>
<evidence type="ECO:0000313" key="13">
    <source>
        <dbReference type="EMBL" id="AWT59761.1"/>
    </source>
</evidence>
<proteinExistence type="inferred from homology"/>
<dbReference type="SUPFAM" id="SSF161098">
    <property type="entry name" value="MetI-like"/>
    <property type="match status" value="1"/>
</dbReference>
<keyword evidence="9 10" id="KW-0472">Membrane</keyword>
<evidence type="ECO:0000259" key="12">
    <source>
        <dbReference type="PROSITE" id="PS50928"/>
    </source>
</evidence>
<dbReference type="NCBIfam" id="TIGR02141">
    <property type="entry name" value="modB_ABC"/>
    <property type="match status" value="1"/>
</dbReference>
<dbReference type="PANTHER" id="PTHR30183">
    <property type="entry name" value="MOLYBDENUM TRANSPORT SYSTEM PERMEASE PROTEIN MODB"/>
    <property type="match status" value="1"/>
</dbReference>
<evidence type="ECO:0000256" key="10">
    <source>
        <dbReference type="RuleBase" id="RU363032"/>
    </source>
</evidence>
<protein>
    <recommendedName>
        <fullName evidence="11">Molybdenum transport system permease</fullName>
    </recommendedName>
</protein>
<evidence type="ECO:0000313" key="14">
    <source>
        <dbReference type="Proteomes" id="UP000247465"/>
    </source>
</evidence>
<evidence type="ECO:0000256" key="2">
    <source>
        <dbReference type="ARBA" id="ARBA00004651"/>
    </source>
</evidence>
<comment type="subcellular location">
    <subcellularLocation>
        <location evidence="2 10">Cell membrane</location>
        <topology evidence="2 10">Multi-pass membrane protein</topology>
    </subcellularLocation>
</comment>
<dbReference type="GO" id="GO:0005886">
    <property type="term" value="C:plasma membrane"/>
    <property type="evidence" value="ECO:0007669"/>
    <property type="project" value="UniProtKB-SubCell"/>
</dbReference>
<accession>A0A2Z4ACU6</accession>
<comment type="similarity">
    <text evidence="3 11">Belongs to the binding-protein-dependent transport system permease family. CysTW subfamily.</text>
</comment>
<reference evidence="13 14" key="1">
    <citation type="submission" date="2018-06" db="EMBL/GenBank/DDBJ databases">
        <title>Draft Genome Sequence of a Novel Marine Bacterium Related to the Verrucomicrobia.</title>
        <authorList>
            <person name="Vosseberg J."/>
            <person name="Martijn J."/>
            <person name="Ettema T.J.G."/>
        </authorList>
    </citation>
    <scope>NUCLEOTIDE SEQUENCE [LARGE SCALE GENOMIC DNA]</scope>
    <source>
        <strain evidence="13">TARA_B100001123</strain>
    </source>
</reference>
<keyword evidence="8 10" id="KW-1133">Transmembrane helix</keyword>
<feature type="domain" description="ABC transmembrane type-1" evidence="12">
    <location>
        <begin position="6"/>
        <end position="207"/>
    </location>
</feature>
<dbReference type="Proteomes" id="UP000247465">
    <property type="component" value="Chromosome"/>
</dbReference>
<feature type="transmembrane region" description="Helical" evidence="10">
    <location>
        <begin position="44"/>
        <end position="66"/>
    </location>
</feature>
<dbReference type="InterPro" id="IPR011867">
    <property type="entry name" value="ModB_ABC"/>
</dbReference>
<evidence type="ECO:0000256" key="7">
    <source>
        <dbReference type="ARBA" id="ARBA00022692"/>
    </source>
</evidence>
<name>A0A2Z4ACU6_9BACT</name>
<feature type="transmembrane region" description="Helical" evidence="10">
    <location>
        <begin position="130"/>
        <end position="151"/>
    </location>
</feature>
<dbReference type="CDD" id="cd06261">
    <property type="entry name" value="TM_PBP2"/>
    <property type="match status" value="1"/>
</dbReference>
<feature type="transmembrane region" description="Helical" evidence="10">
    <location>
        <begin position="6"/>
        <end position="32"/>
    </location>
</feature>
<dbReference type="AlphaFoldDB" id="A0A2Z4ACU6"/>
<comment type="function">
    <text evidence="1 11">Part of the binding-protein-dependent transport system for molybdenum; probably responsible for the translocation of the substrate across the membrane.</text>
</comment>
<sequence>MIFSILALTIKCATLTILVIMIPGTLLAYLLARYEFFGKNLLSALSNLPLVLPPTAIGYLLLQAFASEGLLGTRIIGIDLDVILTWKGVVIACSVMTFPLVVRTARVSFESVNPRLELMARTLGYSQVRVFFSYTLPLASRGLAAALILGFTRALGEFGATVTLAGNIPGKTQTIASAIFSAQQAGSESEANTLIFVALGFGFFAIFISEHLSRNRTSFVR</sequence>
<keyword evidence="6 11" id="KW-0500">Molybdenum</keyword>
<evidence type="ECO:0000256" key="5">
    <source>
        <dbReference type="ARBA" id="ARBA00022475"/>
    </source>
</evidence>
<feature type="transmembrane region" description="Helical" evidence="10">
    <location>
        <begin position="194"/>
        <end position="212"/>
    </location>
</feature>
<dbReference type="GO" id="GO:0015098">
    <property type="term" value="F:molybdate ion transmembrane transporter activity"/>
    <property type="evidence" value="ECO:0007669"/>
    <property type="project" value="UniProtKB-UniRule"/>
</dbReference>
<keyword evidence="5 11" id="KW-1003">Cell membrane</keyword>
<evidence type="ECO:0000256" key="1">
    <source>
        <dbReference type="ARBA" id="ARBA00002949"/>
    </source>
</evidence>
<dbReference type="PANTHER" id="PTHR30183:SF3">
    <property type="entry name" value="MOLYBDENUM TRANSPORT SYSTEM PERMEASE PROTEIN MODB"/>
    <property type="match status" value="1"/>
</dbReference>
<dbReference type="Pfam" id="PF00528">
    <property type="entry name" value="BPD_transp_1"/>
    <property type="match status" value="1"/>
</dbReference>
<evidence type="ECO:0000256" key="3">
    <source>
        <dbReference type="ARBA" id="ARBA00007069"/>
    </source>
</evidence>
<feature type="transmembrane region" description="Helical" evidence="10">
    <location>
        <begin position="86"/>
        <end position="109"/>
    </location>
</feature>
<organism evidence="13 14">
    <name type="scientific">Candidatus Moanibacter tarae</name>
    <dbReference type="NCBI Taxonomy" id="2200854"/>
    <lineage>
        <taxon>Bacteria</taxon>
        <taxon>Pseudomonadati</taxon>
        <taxon>Verrucomicrobiota</taxon>
        <taxon>Opitutia</taxon>
        <taxon>Puniceicoccales</taxon>
        <taxon>Puniceicoccales incertae sedis</taxon>
        <taxon>Candidatus Moanibacter</taxon>
    </lineage>
</organism>
<dbReference type="EMBL" id="CP029803">
    <property type="protein sequence ID" value="AWT59761.1"/>
    <property type="molecule type" value="Genomic_DNA"/>
</dbReference>
<dbReference type="KEGG" id="mtar:DF168_00955"/>
<evidence type="ECO:0000256" key="8">
    <source>
        <dbReference type="ARBA" id="ARBA00022989"/>
    </source>
</evidence>
<dbReference type="InterPro" id="IPR035906">
    <property type="entry name" value="MetI-like_sf"/>
</dbReference>
<dbReference type="Gene3D" id="1.10.3720.10">
    <property type="entry name" value="MetI-like"/>
    <property type="match status" value="1"/>
</dbReference>
<evidence type="ECO:0000256" key="11">
    <source>
        <dbReference type="RuleBase" id="RU365097"/>
    </source>
</evidence>
<evidence type="ECO:0000256" key="6">
    <source>
        <dbReference type="ARBA" id="ARBA00022505"/>
    </source>
</evidence>
<evidence type="ECO:0000256" key="9">
    <source>
        <dbReference type="ARBA" id="ARBA00023136"/>
    </source>
</evidence>
<evidence type="ECO:0000256" key="4">
    <source>
        <dbReference type="ARBA" id="ARBA00022448"/>
    </source>
</evidence>
<dbReference type="InterPro" id="IPR000515">
    <property type="entry name" value="MetI-like"/>
</dbReference>
<keyword evidence="7 10" id="KW-0812">Transmembrane</keyword>
<keyword evidence="4 10" id="KW-0813">Transport</keyword>
<gene>
    <name evidence="13" type="primary">modB</name>
    <name evidence="13" type="ORF">DF168_00955</name>
</gene>